<organism evidence="7 8">
    <name type="scientific">Tetrahymena thermophila (strain SB210)</name>
    <dbReference type="NCBI Taxonomy" id="312017"/>
    <lineage>
        <taxon>Eukaryota</taxon>
        <taxon>Sar</taxon>
        <taxon>Alveolata</taxon>
        <taxon>Ciliophora</taxon>
        <taxon>Intramacronucleata</taxon>
        <taxon>Oligohymenophorea</taxon>
        <taxon>Hymenostomatida</taxon>
        <taxon>Tetrahymenina</taxon>
        <taxon>Tetrahymenidae</taxon>
        <taxon>Tetrahymena</taxon>
    </lineage>
</organism>
<dbReference type="EMBL" id="GG662770">
    <property type="protein sequence ID" value="EAR91597.1"/>
    <property type="molecule type" value="Genomic_DNA"/>
</dbReference>
<dbReference type="STRING" id="312017.Q233I3"/>
<reference evidence="8" key="1">
    <citation type="journal article" date="2006" name="PLoS Biol.">
        <title>Macronuclear genome sequence of the ciliate Tetrahymena thermophila, a model eukaryote.</title>
        <authorList>
            <person name="Eisen J.A."/>
            <person name="Coyne R.S."/>
            <person name="Wu M."/>
            <person name="Wu D."/>
            <person name="Thiagarajan M."/>
            <person name="Wortman J.R."/>
            <person name="Badger J.H."/>
            <person name="Ren Q."/>
            <person name="Amedeo P."/>
            <person name="Jones K.M."/>
            <person name="Tallon L.J."/>
            <person name="Delcher A.L."/>
            <person name="Salzberg S.L."/>
            <person name="Silva J.C."/>
            <person name="Haas B.J."/>
            <person name="Majoros W.H."/>
            <person name="Farzad M."/>
            <person name="Carlton J.M."/>
            <person name="Smith R.K. Jr."/>
            <person name="Garg J."/>
            <person name="Pearlman R.E."/>
            <person name="Karrer K.M."/>
            <person name="Sun L."/>
            <person name="Manning G."/>
            <person name="Elde N.C."/>
            <person name="Turkewitz A.P."/>
            <person name="Asai D.J."/>
            <person name="Wilkes D.E."/>
            <person name="Wang Y."/>
            <person name="Cai H."/>
            <person name="Collins K."/>
            <person name="Stewart B.A."/>
            <person name="Lee S.R."/>
            <person name="Wilamowska K."/>
            <person name="Weinberg Z."/>
            <person name="Ruzzo W.L."/>
            <person name="Wloga D."/>
            <person name="Gaertig J."/>
            <person name="Frankel J."/>
            <person name="Tsao C.-C."/>
            <person name="Gorovsky M.A."/>
            <person name="Keeling P.J."/>
            <person name="Waller R.F."/>
            <person name="Patron N.J."/>
            <person name="Cherry J.M."/>
            <person name="Stover N.A."/>
            <person name="Krieger C.J."/>
            <person name="del Toro C."/>
            <person name="Ryder H.F."/>
            <person name="Williamson S.C."/>
            <person name="Barbeau R.A."/>
            <person name="Hamilton E.P."/>
            <person name="Orias E."/>
        </authorList>
    </citation>
    <scope>NUCLEOTIDE SEQUENCE [LARGE SCALE GENOMIC DNA]</scope>
    <source>
        <strain evidence="8">SB210</strain>
    </source>
</reference>
<dbReference type="GO" id="GO:0006417">
    <property type="term" value="P:regulation of translation"/>
    <property type="evidence" value="ECO:0007669"/>
    <property type="project" value="UniProtKB-KW"/>
</dbReference>
<gene>
    <name evidence="7" type="ORF">TTHERM_00392660</name>
</gene>
<evidence type="ECO:0000256" key="1">
    <source>
        <dbReference type="ARBA" id="ARBA00009860"/>
    </source>
</evidence>
<dbReference type="GO" id="GO:0003743">
    <property type="term" value="F:translation initiation factor activity"/>
    <property type="evidence" value="ECO:0007669"/>
    <property type="project" value="UniProtKB-KW"/>
</dbReference>
<evidence type="ECO:0000313" key="7">
    <source>
        <dbReference type="EMBL" id="EAR91597.1"/>
    </source>
</evidence>
<accession>Q233I3</accession>
<dbReference type="GO" id="GO:0016281">
    <property type="term" value="C:eukaryotic translation initiation factor 4F complex"/>
    <property type="evidence" value="ECO:0007669"/>
    <property type="project" value="TreeGrafter"/>
</dbReference>
<dbReference type="AlphaFoldDB" id="Q233I3"/>
<keyword evidence="3" id="KW-0810">Translation regulation</keyword>
<dbReference type="FunCoup" id="Q233I3">
    <property type="interactions" value="99"/>
</dbReference>
<dbReference type="KEGG" id="tet:TTHERM_00392660"/>
<dbReference type="GeneID" id="7847168"/>
<dbReference type="PANTHER" id="PTHR11960:SF8">
    <property type="entry name" value="EUKARYOTIC TRANSLATION INITIATION FACTOR 4E1-RELATED"/>
    <property type="match status" value="1"/>
</dbReference>
<evidence type="ECO:0000256" key="3">
    <source>
        <dbReference type="ARBA" id="ARBA00022845"/>
    </source>
</evidence>
<evidence type="ECO:0000313" key="8">
    <source>
        <dbReference type="Proteomes" id="UP000009168"/>
    </source>
</evidence>
<dbReference type="GO" id="GO:0000340">
    <property type="term" value="F:RNA 7-methylguanosine cap binding"/>
    <property type="evidence" value="ECO:0007669"/>
    <property type="project" value="TreeGrafter"/>
</dbReference>
<keyword evidence="4 6" id="KW-0694">RNA-binding</keyword>
<dbReference type="InterPro" id="IPR001040">
    <property type="entry name" value="TIF_eIF_4E"/>
</dbReference>
<evidence type="ECO:0000256" key="6">
    <source>
        <dbReference type="RuleBase" id="RU004374"/>
    </source>
</evidence>
<dbReference type="OrthoDB" id="311352at2759"/>
<keyword evidence="5 6" id="KW-0648">Protein biosynthesis</keyword>
<evidence type="ECO:0000256" key="5">
    <source>
        <dbReference type="ARBA" id="ARBA00022917"/>
    </source>
</evidence>
<keyword evidence="2 6" id="KW-0396">Initiation factor</keyword>
<evidence type="ECO:0000256" key="2">
    <source>
        <dbReference type="ARBA" id="ARBA00022540"/>
    </source>
</evidence>
<dbReference type="eggNOG" id="ENOG502SXKJ">
    <property type="taxonomic scope" value="Eukaryota"/>
</dbReference>
<dbReference type="InParanoid" id="Q233I3"/>
<dbReference type="Pfam" id="PF01652">
    <property type="entry name" value="IF4E"/>
    <property type="match status" value="1"/>
</dbReference>
<protein>
    <submittedName>
        <fullName evidence="7">Eukaryotic translation initiation factor 4E</fullName>
    </submittedName>
</protein>
<comment type="similarity">
    <text evidence="1 6">Belongs to the eukaryotic initiation factor 4E family.</text>
</comment>
<name>Q233I3_TETTS</name>
<keyword evidence="8" id="KW-1185">Reference proteome</keyword>
<dbReference type="InterPro" id="IPR023398">
    <property type="entry name" value="TIF_eIF4e-like"/>
</dbReference>
<proteinExistence type="inferred from homology"/>
<dbReference type="Gene3D" id="3.30.760.10">
    <property type="entry name" value="RNA Cap, Translation Initiation Factor Eif4e"/>
    <property type="match status" value="1"/>
</dbReference>
<sequence length="231" mass="27143">MAENQKITLPASQGKVSEEDEKKYGHIDIKSIQFKDTWVIWESLKQEKVDKNAQSNNFLDNNFAIFDFNDMESLAKIWRTRIRTVSQIFTFDGSSWRFLHEKKMRSTEAICIFKKGIVPAWEDPKNSRGGEFQAMFESVDQNPEVIDNIFKDVLSIILCENYAFYNETNGFRMVDKARDSKAKIRLEIWFDFCDDKSESTTKKIAELNKIFTEIIKKHQQNVDLSYKNHSH</sequence>
<dbReference type="PANTHER" id="PTHR11960">
    <property type="entry name" value="EUKARYOTIC TRANSLATION INITIATION FACTOR 4E RELATED"/>
    <property type="match status" value="1"/>
</dbReference>
<dbReference type="Proteomes" id="UP000009168">
    <property type="component" value="Unassembled WGS sequence"/>
</dbReference>
<dbReference type="HOGENOM" id="CLU_043552_4_0_1"/>
<dbReference type="SUPFAM" id="SSF55418">
    <property type="entry name" value="eIF4e-like"/>
    <property type="match status" value="1"/>
</dbReference>
<evidence type="ECO:0000256" key="4">
    <source>
        <dbReference type="ARBA" id="ARBA00022884"/>
    </source>
</evidence>
<dbReference type="RefSeq" id="XP_001011842.1">
    <property type="nucleotide sequence ID" value="XM_001011842.1"/>
</dbReference>